<comment type="caution">
    <text evidence="2">The sequence shown here is derived from an EMBL/GenBank/DDBJ whole genome shotgun (WGS) entry which is preliminary data.</text>
</comment>
<gene>
    <name evidence="2" type="ORF">E3N88_20634</name>
</gene>
<accession>A0A5N6NHK3</accession>
<evidence type="ECO:0000313" key="3">
    <source>
        <dbReference type="Proteomes" id="UP000326396"/>
    </source>
</evidence>
<proteinExistence type="predicted"/>
<keyword evidence="3" id="KW-1185">Reference proteome</keyword>
<dbReference type="Proteomes" id="UP000326396">
    <property type="component" value="Linkage Group LG19"/>
</dbReference>
<dbReference type="EMBL" id="SZYD01000011">
    <property type="protein sequence ID" value="KAD4888561.1"/>
    <property type="molecule type" value="Genomic_DNA"/>
</dbReference>
<organism evidence="2 3">
    <name type="scientific">Mikania micrantha</name>
    <name type="common">bitter vine</name>
    <dbReference type="NCBI Taxonomy" id="192012"/>
    <lineage>
        <taxon>Eukaryota</taxon>
        <taxon>Viridiplantae</taxon>
        <taxon>Streptophyta</taxon>
        <taxon>Embryophyta</taxon>
        <taxon>Tracheophyta</taxon>
        <taxon>Spermatophyta</taxon>
        <taxon>Magnoliopsida</taxon>
        <taxon>eudicotyledons</taxon>
        <taxon>Gunneridae</taxon>
        <taxon>Pentapetalae</taxon>
        <taxon>asterids</taxon>
        <taxon>campanulids</taxon>
        <taxon>Asterales</taxon>
        <taxon>Asteraceae</taxon>
        <taxon>Asteroideae</taxon>
        <taxon>Heliantheae alliance</taxon>
        <taxon>Eupatorieae</taxon>
        <taxon>Mikania</taxon>
    </lineage>
</organism>
<sequence>MQMTLRGANYEEDDYNNSTHLSFLRSFVFLTVDFWSFHLPHLKRAKQKSNDDDMEPNGTLPVRWPITTSGLNLGGCG</sequence>
<protein>
    <submittedName>
        <fullName evidence="2">Uncharacterized protein</fullName>
    </submittedName>
</protein>
<feature type="region of interest" description="Disordered" evidence="1">
    <location>
        <begin position="46"/>
        <end position="66"/>
    </location>
</feature>
<name>A0A5N6NHK3_9ASTR</name>
<evidence type="ECO:0000256" key="1">
    <source>
        <dbReference type="SAM" id="MobiDB-lite"/>
    </source>
</evidence>
<dbReference type="AlphaFoldDB" id="A0A5N6NHK3"/>
<reference evidence="2 3" key="1">
    <citation type="submission" date="2019-05" db="EMBL/GenBank/DDBJ databases">
        <title>Mikania micrantha, genome provides insights into the molecular mechanism of rapid growth.</title>
        <authorList>
            <person name="Liu B."/>
        </authorList>
    </citation>
    <scope>NUCLEOTIDE SEQUENCE [LARGE SCALE GENOMIC DNA]</scope>
    <source>
        <strain evidence="2">NLD-2019</strain>
        <tissue evidence="2">Leaf</tissue>
    </source>
</reference>
<evidence type="ECO:0000313" key="2">
    <source>
        <dbReference type="EMBL" id="KAD4888561.1"/>
    </source>
</evidence>